<dbReference type="Gene3D" id="2.40.33.10">
    <property type="entry name" value="PK beta-barrel domain-like"/>
    <property type="match status" value="2"/>
</dbReference>
<evidence type="ECO:0000256" key="4">
    <source>
        <dbReference type="ARBA" id="ARBA00022679"/>
    </source>
</evidence>
<dbReference type="GO" id="GO:0030955">
    <property type="term" value="F:potassium ion binding"/>
    <property type="evidence" value="ECO:0007669"/>
    <property type="project" value="InterPro"/>
</dbReference>
<comment type="similarity">
    <text evidence="2">Belongs to the pyruvate kinase family.</text>
</comment>
<dbReference type="SUPFAM" id="SSF50800">
    <property type="entry name" value="PK beta-barrel domain-like"/>
    <property type="match status" value="1"/>
</dbReference>
<comment type="pathway">
    <text evidence="1">Carbohydrate degradation; glycolysis; pyruvate from D-glyceraldehyde 3-phosphate: step 5/5.</text>
</comment>
<keyword evidence="7" id="KW-0418">Kinase</keyword>
<name>A0A1E7YRQ0_9PROT</name>
<dbReference type="InterPro" id="IPR011037">
    <property type="entry name" value="Pyrv_Knase-like_insert_dom_sf"/>
</dbReference>
<dbReference type="GO" id="GO:0004743">
    <property type="term" value="F:pyruvate kinase activity"/>
    <property type="evidence" value="ECO:0007669"/>
    <property type="project" value="UniProtKB-EC"/>
</dbReference>
<dbReference type="AlphaFoldDB" id="A0A1E7YRQ0"/>
<organism evidence="13 14">
    <name type="scientific">Acidithiobacillus caldus</name>
    <dbReference type="NCBI Taxonomy" id="33059"/>
    <lineage>
        <taxon>Bacteria</taxon>
        <taxon>Pseudomonadati</taxon>
        <taxon>Pseudomonadota</taxon>
        <taxon>Acidithiobacillia</taxon>
        <taxon>Acidithiobacillales</taxon>
        <taxon>Acidithiobacillaceae</taxon>
        <taxon>Acidithiobacillus</taxon>
    </lineage>
</organism>
<protein>
    <recommendedName>
        <fullName evidence="3">pyruvate kinase</fullName>
        <ecNumber evidence="3">2.7.1.40</ecNumber>
    </recommendedName>
</protein>
<keyword evidence="5" id="KW-0479">Metal-binding</keyword>
<sequence>MRANESWRELLKSLQTLCRRVQEEAGRQRVEREQRDPEIRWTPGALNLLDYLALRREDLRALQEALADAGLSSLGRAESHVRDALERVIGVLAAATGAPDAEHPAKAHALDRVCAHRELKVHSENLLGPAPEGRSTRIMVTIPGERAADEAFFRDLLQGGMQLARINCAHDGPDIWKQMVENLRRASAATSLPCRIVADLPGHKLRIGALPMVPGVQHLRPQRDRLGRVQEAAHLRVYWDASQEAGGAPHFLPQSPSALPEPGEVLLLRDARGKWRALTVEGVRGQELELSAQASVYLINGCPWHSRRRPHCRGEIRGIPDEPVDIRLRQGDRFWLHGDAVDPVPSLADGAVAAVPCSVPAILPKLQLGQQIWIDDGKMAAQVVRVGEQRVLLQVTRAKAGGTRLRPERGLNVPGLRLDFPPLSTEDRESLRVMAPLVDIIGLSFVESPESLLALRRALLEYGAEGLGVIAKIETAEAFRRLPDIVFSGIGHQPLGIMIARGDLAMELGPERLAEVQEEMLWLADAAHLPVIWATQVLESLAKKGIISRPELTDAAMAERSECVMLNKGPYILEAVHSLDDILRRMEGHQRKKFALMRALHWS</sequence>
<evidence type="ECO:0000256" key="5">
    <source>
        <dbReference type="ARBA" id="ARBA00022723"/>
    </source>
</evidence>
<gene>
    <name evidence="13" type="ORF">BAE27_00175</name>
</gene>
<dbReference type="InterPro" id="IPR015813">
    <property type="entry name" value="Pyrv/PenolPyrv_kinase-like_dom"/>
</dbReference>
<keyword evidence="11" id="KW-0670">Pyruvate</keyword>
<dbReference type="Pfam" id="PF00224">
    <property type="entry name" value="PK"/>
    <property type="match status" value="1"/>
</dbReference>
<dbReference type="InterPro" id="IPR001697">
    <property type="entry name" value="Pyr_Knase"/>
</dbReference>
<evidence type="ECO:0000256" key="10">
    <source>
        <dbReference type="ARBA" id="ARBA00023152"/>
    </source>
</evidence>
<evidence type="ECO:0000256" key="7">
    <source>
        <dbReference type="ARBA" id="ARBA00022777"/>
    </source>
</evidence>
<evidence type="ECO:0000256" key="2">
    <source>
        <dbReference type="ARBA" id="ARBA00008663"/>
    </source>
</evidence>
<dbReference type="GO" id="GO:0016301">
    <property type="term" value="F:kinase activity"/>
    <property type="evidence" value="ECO:0007669"/>
    <property type="project" value="UniProtKB-KW"/>
</dbReference>
<comment type="caution">
    <text evidence="13">The sequence shown here is derived from an EMBL/GenBank/DDBJ whole genome shotgun (WGS) entry which is preliminary data.</text>
</comment>
<dbReference type="RefSeq" id="WP_070114723.1">
    <property type="nucleotide sequence ID" value="NZ_LZYE01000004.1"/>
</dbReference>
<evidence type="ECO:0000256" key="3">
    <source>
        <dbReference type="ARBA" id="ARBA00012142"/>
    </source>
</evidence>
<evidence type="ECO:0000313" key="14">
    <source>
        <dbReference type="Proteomes" id="UP000175616"/>
    </source>
</evidence>
<dbReference type="UniPathway" id="UPA00109">
    <property type="reaction ID" value="UER00188"/>
</dbReference>
<dbReference type="GO" id="GO:0000287">
    <property type="term" value="F:magnesium ion binding"/>
    <property type="evidence" value="ECO:0007669"/>
    <property type="project" value="InterPro"/>
</dbReference>
<evidence type="ECO:0000256" key="11">
    <source>
        <dbReference type="ARBA" id="ARBA00023317"/>
    </source>
</evidence>
<keyword evidence="4" id="KW-0808">Transferase</keyword>
<dbReference type="PANTHER" id="PTHR11817">
    <property type="entry name" value="PYRUVATE KINASE"/>
    <property type="match status" value="1"/>
</dbReference>
<dbReference type="Proteomes" id="UP000175616">
    <property type="component" value="Unassembled WGS sequence"/>
</dbReference>
<dbReference type="GO" id="GO:0005524">
    <property type="term" value="F:ATP binding"/>
    <property type="evidence" value="ECO:0007669"/>
    <property type="project" value="UniProtKB-KW"/>
</dbReference>
<dbReference type="SUPFAM" id="SSF51621">
    <property type="entry name" value="Phosphoenolpyruvate/pyruvate domain"/>
    <property type="match status" value="1"/>
</dbReference>
<dbReference type="InterPro" id="IPR015806">
    <property type="entry name" value="Pyrv_Knase_insert_dom_sf"/>
</dbReference>
<evidence type="ECO:0000313" key="13">
    <source>
        <dbReference type="EMBL" id="OFC39246.1"/>
    </source>
</evidence>
<proteinExistence type="inferred from homology"/>
<keyword evidence="10" id="KW-0324">Glycolysis</keyword>
<feature type="domain" description="Pyruvate kinase barrel" evidence="12">
    <location>
        <begin position="325"/>
        <end position="567"/>
    </location>
</feature>
<dbReference type="EMBL" id="LZYE01000004">
    <property type="protein sequence ID" value="OFC39246.1"/>
    <property type="molecule type" value="Genomic_DNA"/>
</dbReference>
<dbReference type="InterPro" id="IPR015793">
    <property type="entry name" value="Pyrv_Knase_brl"/>
</dbReference>
<evidence type="ECO:0000256" key="1">
    <source>
        <dbReference type="ARBA" id="ARBA00004997"/>
    </source>
</evidence>
<dbReference type="InterPro" id="IPR040442">
    <property type="entry name" value="Pyrv_kinase-like_dom_sf"/>
</dbReference>
<dbReference type="Gene3D" id="3.20.20.60">
    <property type="entry name" value="Phosphoenolpyruvate-binding domains"/>
    <property type="match status" value="2"/>
</dbReference>
<accession>A0A1E7YRQ0</accession>
<reference evidence="13 14" key="1">
    <citation type="submission" date="2016-06" db="EMBL/GenBank/DDBJ databases">
        <title>Gene turnover analysis identifies the evolutionary adaptation of the extremophile Acidithiobacillus caldus.</title>
        <authorList>
            <person name="Zhang X."/>
        </authorList>
    </citation>
    <scope>NUCLEOTIDE SEQUENCE [LARGE SCALE GENOMIC DNA]</scope>
    <source>
        <strain evidence="13 14">DX</strain>
    </source>
</reference>
<keyword evidence="9" id="KW-0460">Magnesium</keyword>
<dbReference type="EC" id="2.7.1.40" evidence="3"/>
<evidence type="ECO:0000256" key="8">
    <source>
        <dbReference type="ARBA" id="ARBA00022840"/>
    </source>
</evidence>
<dbReference type="NCBIfam" id="NF011314">
    <property type="entry name" value="PRK14725.1"/>
    <property type="match status" value="1"/>
</dbReference>
<evidence type="ECO:0000256" key="6">
    <source>
        <dbReference type="ARBA" id="ARBA00022741"/>
    </source>
</evidence>
<evidence type="ECO:0000256" key="9">
    <source>
        <dbReference type="ARBA" id="ARBA00022842"/>
    </source>
</evidence>
<keyword evidence="8" id="KW-0067">ATP-binding</keyword>
<evidence type="ECO:0000259" key="12">
    <source>
        <dbReference type="Pfam" id="PF00224"/>
    </source>
</evidence>
<keyword evidence="6" id="KW-0547">Nucleotide-binding</keyword>